<protein>
    <recommendedName>
        <fullName evidence="3">Lipoprotein</fullName>
    </recommendedName>
</protein>
<dbReference type="PROSITE" id="PS51257">
    <property type="entry name" value="PROKAR_LIPOPROTEIN"/>
    <property type="match status" value="1"/>
</dbReference>
<sequence length="199" mass="22720">MKLLNVVLTGLLISGLLIGCTEEGETKGEQVKTEETTIKQVAAVNPSKIWNDVSTPEDFNNYEIEPTLEAWIAYHAQDINKTTDVDEYYLRADRLTKEMLYFRVQGEDLQKDFENLNVLQILMGHLDYVISVEKQQGLDTAEFYGELTKCFKYFTELLHDLNVIINNDGKGETFGLTHQLDGNKVDELEKLLYSEAGKE</sequence>
<keyword evidence="2" id="KW-1185">Reference proteome</keyword>
<name>A0ABR4XTQ1_9BACI</name>
<evidence type="ECO:0000313" key="1">
    <source>
        <dbReference type="EMBL" id="KGR80942.1"/>
    </source>
</evidence>
<evidence type="ECO:0000313" key="2">
    <source>
        <dbReference type="Proteomes" id="UP000030487"/>
    </source>
</evidence>
<gene>
    <name evidence="1" type="ORF">CD31_22895</name>
</gene>
<evidence type="ECO:0008006" key="3">
    <source>
        <dbReference type="Google" id="ProtNLM"/>
    </source>
</evidence>
<reference evidence="1 2" key="1">
    <citation type="submission" date="2014-02" db="EMBL/GenBank/DDBJ databases">
        <title>Draft genome sequence of Lysinibacillus boronitolerans NBRC 103108.</title>
        <authorList>
            <person name="Zhang F."/>
            <person name="Wang G."/>
            <person name="Zhang L."/>
        </authorList>
    </citation>
    <scope>NUCLEOTIDE SEQUENCE [LARGE SCALE GENOMIC DNA]</scope>
    <source>
        <strain evidence="1 2">NBRC 103108</strain>
    </source>
</reference>
<dbReference type="EMBL" id="JPVR01000081">
    <property type="protein sequence ID" value="KGR80942.1"/>
    <property type="molecule type" value="Genomic_DNA"/>
</dbReference>
<comment type="caution">
    <text evidence="1">The sequence shown here is derived from an EMBL/GenBank/DDBJ whole genome shotgun (WGS) entry which is preliminary data.</text>
</comment>
<proteinExistence type="predicted"/>
<dbReference type="Proteomes" id="UP000030487">
    <property type="component" value="Unassembled WGS sequence"/>
</dbReference>
<organism evidence="1 2">
    <name type="scientific">Lysinibacillus boronitolerans JCM 21713 = 10a = NBRC 103108</name>
    <dbReference type="NCBI Taxonomy" id="1294264"/>
    <lineage>
        <taxon>Bacteria</taxon>
        <taxon>Bacillati</taxon>
        <taxon>Bacillota</taxon>
        <taxon>Bacilli</taxon>
        <taxon>Bacillales</taxon>
        <taxon>Bacillaceae</taxon>
        <taxon>Lysinibacillus</taxon>
    </lineage>
</organism>
<accession>A0ABR4XTQ1</accession>
<dbReference type="RefSeq" id="WP_036081257.1">
    <property type="nucleotide sequence ID" value="NZ_AVCW01000001.1"/>
</dbReference>